<dbReference type="InterPro" id="IPR007396">
    <property type="entry name" value="TR_PAI2-type"/>
</dbReference>
<name>A0A931NG88_9BURK</name>
<dbReference type="AlphaFoldDB" id="A0A931NG88"/>
<comment type="caution">
    <text evidence="1">The sequence shown here is derived from an EMBL/GenBank/DDBJ whole genome shotgun (WGS) entry which is preliminary data.</text>
</comment>
<organism evidence="1 2">
    <name type="scientific">Inhella proteolytica</name>
    <dbReference type="NCBI Taxonomy" id="2795029"/>
    <lineage>
        <taxon>Bacteria</taxon>
        <taxon>Pseudomonadati</taxon>
        <taxon>Pseudomonadota</taxon>
        <taxon>Betaproteobacteria</taxon>
        <taxon>Burkholderiales</taxon>
        <taxon>Sphaerotilaceae</taxon>
        <taxon>Inhella</taxon>
    </lineage>
</organism>
<evidence type="ECO:0000313" key="2">
    <source>
        <dbReference type="Proteomes" id="UP000613266"/>
    </source>
</evidence>
<dbReference type="InterPro" id="IPR012349">
    <property type="entry name" value="Split_barrel_FMN-bd"/>
</dbReference>
<keyword evidence="2" id="KW-1185">Reference proteome</keyword>
<dbReference type="Proteomes" id="UP000613266">
    <property type="component" value="Unassembled WGS sequence"/>
</dbReference>
<gene>
    <name evidence="1" type="ORF">I7X39_08285</name>
</gene>
<accession>A0A931NG88</accession>
<dbReference type="PANTHER" id="PTHR35802:SF1">
    <property type="entry name" value="PROTEASE SYNTHASE AND SPORULATION PROTEIN PAI 2"/>
    <property type="match status" value="1"/>
</dbReference>
<sequence>MYIPPHFAAPSDAACIELLRTHPLGTLVWQQADALEATPLPWLLRQHAGLQLAGHVARANPLLKALAAGPLPVLVIFQGPQGYISPNWYPSKAETERQVPTWNYSTVHAHGHLRAVDEAGWVRELLDELTRQHEAALPKPWRLEDAAPGFIEQLQRVIVGIELQVERLEGKFKLGQDEQARDQQGSAAMLRQRGAHALADAMQP</sequence>
<evidence type="ECO:0000313" key="1">
    <source>
        <dbReference type="EMBL" id="MBH9576901.1"/>
    </source>
</evidence>
<dbReference type="PANTHER" id="PTHR35802">
    <property type="entry name" value="PROTEASE SYNTHASE AND SPORULATION PROTEIN PAI 2"/>
    <property type="match status" value="1"/>
</dbReference>
<dbReference type="Pfam" id="PF04299">
    <property type="entry name" value="FMN_bind_2"/>
    <property type="match status" value="1"/>
</dbReference>
<proteinExistence type="predicted"/>
<dbReference type="EMBL" id="JAEDAK010000004">
    <property type="protein sequence ID" value="MBH9576901.1"/>
    <property type="molecule type" value="Genomic_DNA"/>
</dbReference>
<reference evidence="1" key="1">
    <citation type="submission" date="2020-12" db="EMBL/GenBank/DDBJ databases">
        <title>The genome sequence of Inhella sp. 1Y17.</title>
        <authorList>
            <person name="Liu Y."/>
        </authorList>
    </citation>
    <scope>NUCLEOTIDE SEQUENCE</scope>
    <source>
        <strain evidence="1">1Y17</strain>
    </source>
</reference>
<dbReference type="SUPFAM" id="SSF50475">
    <property type="entry name" value="FMN-binding split barrel"/>
    <property type="match status" value="1"/>
</dbReference>
<dbReference type="Gene3D" id="2.30.110.10">
    <property type="entry name" value="Electron Transport, Fmn-binding Protein, Chain A"/>
    <property type="match status" value="1"/>
</dbReference>
<dbReference type="RefSeq" id="WP_198110507.1">
    <property type="nucleotide sequence ID" value="NZ_JAEDAK010000004.1"/>
</dbReference>
<dbReference type="PIRSF" id="PIRSF010372">
    <property type="entry name" value="PaiB"/>
    <property type="match status" value="1"/>
</dbReference>
<protein>
    <submittedName>
        <fullName evidence="1">FMN-binding negative transcriptional regulator</fullName>
    </submittedName>
</protein>